<dbReference type="InterPro" id="IPR057017">
    <property type="entry name" value="F54D1_6-like_C"/>
</dbReference>
<name>A0A0M3K4M8_ANISI</name>
<organism evidence="10">
    <name type="scientific">Anisakis simplex</name>
    <name type="common">Herring worm</name>
    <dbReference type="NCBI Taxonomy" id="6269"/>
    <lineage>
        <taxon>Eukaryota</taxon>
        <taxon>Metazoa</taxon>
        <taxon>Ecdysozoa</taxon>
        <taxon>Nematoda</taxon>
        <taxon>Chromadorea</taxon>
        <taxon>Rhabditida</taxon>
        <taxon>Spirurina</taxon>
        <taxon>Ascaridomorpha</taxon>
        <taxon>Ascaridoidea</taxon>
        <taxon>Anisakidae</taxon>
        <taxon>Anisakis</taxon>
        <taxon>Anisakis simplex complex</taxon>
    </lineage>
</organism>
<evidence type="ECO:0000259" key="7">
    <source>
        <dbReference type="PROSITE" id="PS51220"/>
    </source>
</evidence>
<evidence type="ECO:0000313" key="9">
    <source>
        <dbReference type="Proteomes" id="UP000267096"/>
    </source>
</evidence>
<accession>A0A0M3K4M8</accession>
<dbReference type="InterPro" id="IPR005533">
    <property type="entry name" value="AMOP_dom"/>
</dbReference>
<dbReference type="PROSITE" id="PS51220">
    <property type="entry name" value="NIDO"/>
    <property type="match status" value="1"/>
</dbReference>
<evidence type="ECO:0000256" key="2">
    <source>
        <dbReference type="ARBA" id="ARBA00022692"/>
    </source>
</evidence>
<dbReference type="Pfam" id="PF24469">
    <property type="entry name" value="F54D1_6_C"/>
    <property type="match status" value="1"/>
</dbReference>
<evidence type="ECO:0000256" key="3">
    <source>
        <dbReference type="ARBA" id="ARBA00022989"/>
    </source>
</evidence>
<dbReference type="InterPro" id="IPR057018">
    <property type="entry name" value="F54D1_6-like_Ig-like"/>
</dbReference>
<evidence type="ECO:0000256" key="5">
    <source>
        <dbReference type="SAM" id="SignalP"/>
    </source>
</evidence>
<proteinExistence type="predicted"/>
<feature type="chain" id="PRO_5043121264" evidence="5">
    <location>
        <begin position="19"/>
        <end position="1241"/>
    </location>
</feature>
<dbReference type="SMART" id="SM00539">
    <property type="entry name" value="NIDO"/>
    <property type="match status" value="1"/>
</dbReference>
<dbReference type="AlphaFoldDB" id="A0A0M3K4M8"/>
<evidence type="ECO:0000313" key="8">
    <source>
        <dbReference type="EMBL" id="VDK54796.1"/>
    </source>
</evidence>
<comment type="subcellular location">
    <subcellularLocation>
        <location evidence="1">Membrane</location>
    </subcellularLocation>
</comment>
<dbReference type="PANTHER" id="PTHR13802:SF60">
    <property type="entry name" value="PROTEIN CBG06057"/>
    <property type="match status" value="1"/>
</dbReference>
<sequence>MNILLLLYYFTTATSAYAQRIPTRATVPVEPSPHLSAVPVHRPKVSSSQISPNPDRIHNALEFTPYYGVPFGPDSGDHEVFPGMLNPGEMINLHMYFPFYGGLYNYTIISANGYIGFAQLYTQGPILNVGVENTDWPRQPDPAMIAPWLCKQQVNQDLQPGMKAGVYYRLILRQSLFGHESTANYPSAMSSQSKFFTQPASQACQGTPDSYIQCNQQSDLFLEQMMVWLQEGVVGASVFRADAALVVTWLNTAPGISGNTDLGGTATYQLIWLADQTAKLSYVILNYDKLGFDADDFHFNSRNGRCQALFNGGNHTGTVHVDPTIHYKESPKILAQRSGVPHMVRGRYMFRVDDIVRPGGCSNKTGGTYPMLIYPNIVNMLGETTVDVNAMCLERSHTYILMIEQRQSATCVVMNPSIARCYLPKVFDWGTKTVYFQAQKGNLNAQQDKAFVGYIYFVPPTIDPIRLDIGNVNDWFKNPVPFQRMPISWYPRNFTNSDVTIQNYMAVENEELYSVQLGLYVIGYREAQDDQIEHWYLNSWERENLLYTYRFGYMKLAPIDTNDATGLNLLPGLVSSPISIHWLWSPTDTAEQFNVDNFSEQAQKARLEFVEKKATEMCHDWFAEDGAQYNFIRYTETNASCPCVESQAKIDLGRFMPHPRCSQILRDISCDTTLGSQNCYISAQNVYTSYYAGDGQQFNADSTPPFETHYGQMCCYDGEGTLMQSNYEPLLKITDQYPYNPGYPTRAYEFGTYPFIGYVQGAGSFTTLDNQKFVFNEPGVFTLLHIPKTLTNPEVRIQIRLERYPNRRVDFGLLGRYLSQADLVQPTNATVVTGIALEATGTDRVIVMVRKDTRRFRYRTSVIVGNIIRYFDNMKLQKFKGVVIYVNNVEHGQAEVYVVLEEAQIGVRIRESYALDIARLSGYQESLGLLDIELSVPPRYGVPPNGGQPYRQQFPSMFKYPPVTGLMRPNSVSGLLNVPLTIDEVNPASLLQQLIANYRIPGSGLPDVQTPIINAVGTSKVENMFTTSTENDKRYEVFPEWAIKSLPVYKTAEKFDRYPYQFNPKDGAMLTRLLETCDNLQSNVKVNVFEVKRQIMHQYGRSGCPNDPREVLDECVESVPCLYDYTMLDSKVLGIEGKKEWIIFQLERTVGSKYYNSCGAIMIEYPSYMLKTPAMAPAYLEGDVASFSCYQTHWIKGDYEYKCSEVQNWDGTYGVEWNKGWQPWCRSRSKDTLYQWVTGAC</sequence>
<evidence type="ECO:0000256" key="4">
    <source>
        <dbReference type="ARBA" id="ARBA00023136"/>
    </source>
</evidence>
<dbReference type="SMART" id="SM00723">
    <property type="entry name" value="AMOP"/>
    <property type="match status" value="1"/>
</dbReference>
<protein>
    <submittedName>
        <fullName evidence="10">Protein mesh (inferred by orthology to a D. melanogaster protein)</fullName>
    </submittedName>
</protein>
<evidence type="ECO:0000259" key="6">
    <source>
        <dbReference type="PROSITE" id="PS50856"/>
    </source>
</evidence>
<dbReference type="InterPro" id="IPR051495">
    <property type="entry name" value="Epithelial_Barrier/Signaling"/>
</dbReference>
<dbReference type="Pfam" id="PF24464">
    <property type="entry name" value="Ig_F54D1_6_2"/>
    <property type="match status" value="1"/>
</dbReference>
<dbReference type="Pfam" id="PF24462">
    <property type="entry name" value="Ig_F54D1_6"/>
    <property type="match status" value="1"/>
</dbReference>
<keyword evidence="3" id="KW-1133">Transmembrane helix</keyword>
<feature type="domain" description="AMOP" evidence="6">
    <location>
        <begin position="610"/>
        <end position="808"/>
    </location>
</feature>
<evidence type="ECO:0000256" key="1">
    <source>
        <dbReference type="ARBA" id="ARBA00004370"/>
    </source>
</evidence>
<dbReference type="GO" id="GO:0016020">
    <property type="term" value="C:membrane"/>
    <property type="evidence" value="ECO:0007669"/>
    <property type="project" value="UniProtKB-SubCell"/>
</dbReference>
<reference evidence="8 9" key="2">
    <citation type="submission" date="2018-11" db="EMBL/GenBank/DDBJ databases">
        <authorList>
            <consortium name="Pathogen Informatics"/>
        </authorList>
    </citation>
    <scope>NUCLEOTIDE SEQUENCE [LARGE SCALE GENOMIC DNA]</scope>
</reference>
<gene>
    <name evidence="8" type="ORF">ASIM_LOCUS15326</name>
</gene>
<keyword evidence="2" id="KW-0812">Transmembrane</keyword>
<reference evidence="10" key="1">
    <citation type="submission" date="2017-02" db="UniProtKB">
        <authorList>
            <consortium name="WormBaseParasite"/>
        </authorList>
    </citation>
    <scope>IDENTIFICATION</scope>
</reference>
<dbReference type="PROSITE" id="PS50856">
    <property type="entry name" value="AMOP"/>
    <property type="match status" value="1"/>
</dbReference>
<dbReference type="Pfam" id="PF24678">
    <property type="entry name" value="DUF7658"/>
    <property type="match status" value="1"/>
</dbReference>
<dbReference type="InterPro" id="IPR003886">
    <property type="entry name" value="NIDO_dom"/>
</dbReference>
<dbReference type="Pfam" id="PF03782">
    <property type="entry name" value="AMOP"/>
    <property type="match status" value="1"/>
</dbReference>
<keyword evidence="9" id="KW-1185">Reference proteome</keyword>
<evidence type="ECO:0000313" key="10">
    <source>
        <dbReference type="WBParaSite" id="ASIM_0001591901-mRNA-1"/>
    </source>
</evidence>
<dbReference type="PANTHER" id="PTHR13802">
    <property type="entry name" value="MUCIN 4-RELATED"/>
    <property type="match status" value="1"/>
</dbReference>
<feature type="signal peptide" evidence="5">
    <location>
        <begin position="1"/>
        <end position="18"/>
    </location>
</feature>
<feature type="domain" description="NIDO" evidence="7">
    <location>
        <begin position="194"/>
        <end position="355"/>
    </location>
</feature>
<dbReference type="Pfam" id="PF06119">
    <property type="entry name" value="NIDO"/>
    <property type="match status" value="1"/>
</dbReference>
<dbReference type="OrthoDB" id="9972657at2759"/>
<dbReference type="Proteomes" id="UP000267096">
    <property type="component" value="Unassembled WGS sequence"/>
</dbReference>
<dbReference type="WBParaSite" id="ASIM_0001591901-mRNA-1">
    <property type="protein sequence ID" value="ASIM_0001591901-mRNA-1"/>
    <property type="gene ID" value="ASIM_0001591901"/>
</dbReference>
<dbReference type="EMBL" id="UYRR01032252">
    <property type="protein sequence ID" value="VDK54796.1"/>
    <property type="molecule type" value="Genomic_DNA"/>
</dbReference>
<dbReference type="GO" id="GO:0007160">
    <property type="term" value="P:cell-matrix adhesion"/>
    <property type="evidence" value="ECO:0007669"/>
    <property type="project" value="InterPro"/>
</dbReference>
<keyword evidence="5" id="KW-0732">Signal</keyword>
<dbReference type="InterPro" id="IPR057019">
    <property type="entry name" value="F54D1_6-like_Ig-like_2"/>
</dbReference>
<keyword evidence="4" id="KW-0472">Membrane</keyword>
<dbReference type="InterPro" id="IPR056075">
    <property type="entry name" value="DUF7658"/>
</dbReference>